<feature type="binding site" evidence="6">
    <location>
        <position position="28"/>
    </location>
    <ligand>
        <name>Zn(2+)</name>
        <dbReference type="ChEBI" id="CHEBI:29105"/>
        <label>1</label>
    </ligand>
</feature>
<dbReference type="NCBIfam" id="TIGR01384">
    <property type="entry name" value="TFS_arch"/>
    <property type="match status" value="1"/>
</dbReference>
<feature type="domain" description="TFIIS-type" evidence="9">
    <location>
        <begin position="71"/>
        <end position="111"/>
    </location>
</feature>
<feature type="zinc finger region" description="C4-type" evidence="7">
    <location>
        <begin position="5"/>
        <end position="28"/>
    </location>
</feature>
<feature type="binding site" evidence="6">
    <location>
        <position position="5"/>
    </location>
    <ligand>
        <name>Zn(2+)</name>
        <dbReference type="ChEBI" id="CHEBI:29105"/>
        <label>1</label>
    </ligand>
</feature>
<keyword evidence="4" id="KW-0805">Transcription regulation</keyword>
<dbReference type="SMART" id="SM00661">
    <property type="entry name" value="RPOL9"/>
    <property type="match status" value="1"/>
</dbReference>
<accession>A0A7J3XYL8</accession>
<feature type="binding site" evidence="6">
    <location>
        <position position="106"/>
    </location>
    <ligand>
        <name>Zn(2+)</name>
        <dbReference type="ChEBI" id="CHEBI:29105"/>
        <label>2</label>
    </ligand>
</feature>
<dbReference type="InterPro" id="IPR012164">
    <property type="entry name" value="Rpa12/Rpb9/Rpc10/TFS"/>
</dbReference>
<evidence type="ECO:0000313" key="10">
    <source>
        <dbReference type="EMBL" id="HHP67777.1"/>
    </source>
</evidence>
<dbReference type="GO" id="GO:0006351">
    <property type="term" value="P:DNA-templated transcription"/>
    <property type="evidence" value="ECO:0007669"/>
    <property type="project" value="InterPro"/>
</dbReference>
<dbReference type="Gene3D" id="2.20.25.10">
    <property type="match status" value="1"/>
</dbReference>
<dbReference type="AlphaFoldDB" id="A0A7J3XYL8"/>
<feature type="binding site" evidence="6">
    <location>
        <position position="75"/>
    </location>
    <ligand>
        <name>Zn(2+)</name>
        <dbReference type="ChEBI" id="CHEBI:29105"/>
        <label>2</label>
    </ligand>
</feature>
<dbReference type="InterPro" id="IPR001222">
    <property type="entry name" value="Znf_TFIIS"/>
</dbReference>
<evidence type="ECO:0000256" key="1">
    <source>
        <dbReference type="ARBA" id="ARBA00022723"/>
    </source>
</evidence>
<comment type="caution">
    <text evidence="10">The sequence shown here is derived from an EMBL/GenBank/DDBJ whole genome shotgun (WGS) entry which is preliminary data.</text>
</comment>
<dbReference type="PROSITE" id="PS51133">
    <property type="entry name" value="ZF_TFIIS_2"/>
    <property type="match status" value="1"/>
</dbReference>
<dbReference type="SUPFAM" id="SSF57783">
    <property type="entry name" value="Zinc beta-ribbon"/>
    <property type="match status" value="1"/>
</dbReference>
<proteinExistence type="inferred from homology"/>
<comment type="similarity">
    <text evidence="5 8">Belongs to the archaeal rpoM/eukaryotic RPA12/RPB9/RPC11 RNA polymerase family.</text>
</comment>
<dbReference type="InterPro" id="IPR006288">
    <property type="entry name" value="TFS"/>
</dbReference>
<gene>
    <name evidence="10" type="ORF">ENM60_03160</name>
</gene>
<dbReference type="InterPro" id="IPR001529">
    <property type="entry name" value="Zn_ribbon_RPB9"/>
</dbReference>
<dbReference type="PROSITE" id="PS00466">
    <property type="entry name" value="ZF_TFIIS_1"/>
    <property type="match status" value="1"/>
</dbReference>
<evidence type="ECO:0000256" key="5">
    <source>
        <dbReference type="PIRNR" id="PIRNR005586"/>
    </source>
</evidence>
<dbReference type="SMART" id="SM00440">
    <property type="entry name" value="ZnF_C2C2"/>
    <property type="match status" value="1"/>
</dbReference>
<evidence type="ECO:0000256" key="4">
    <source>
        <dbReference type="ARBA" id="ARBA00023015"/>
    </source>
</evidence>
<dbReference type="CDD" id="cd10511">
    <property type="entry name" value="Zn-ribbon_TFS"/>
    <property type="match status" value="1"/>
</dbReference>
<dbReference type="GO" id="GO:0003899">
    <property type="term" value="F:DNA-directed RNA polymerase activity"/>
    <property type="evidence" value="ECO:0007669"/>
    <property type="project" value="InterPro"/>
</dbReference>
<dbReference type="PANTHER" id="PTHR11239">
    <property type="entry name" value="DNA-DIRECTED RNA POLYMERASE"/>
    <property type="match status" value="1"/>
</dbReference>
<evidence type="ECO:0000256" key="2">
    <source>
        <dbReference type="ARBA" id="ARBA00022771"/>
    </source>
</evidence>
<feature type="binding site" evidence="6">
    <location>
        <position position="8"/>
    </location>
    <ligand>
        <name>Zn(2+)</name>
        <dbReference type="ChEBI" id="CHEBI:29105"/>
        <label>1</label>
    </ligand>
</feature>
<evidence type="ECO:0000259" key="9">
    <source>
        <dbReference type="PROSITE" id="PS51133"/>
    </source>
</evidence>
<organism evidence="10">
    <name type="scientific">Thermogladius calderae</name>
    <dbReference type="NCBI Taxonomy" id="1200300"/>
    <lineage>
        <taxon>Archaea</taxon>
        <taxon>Thermoproteota</taxon>
        <taxon>Thermoprotei</taxon>
        <taxon>Desulfurococcales</taxon>
        <taxon>Desulfurococcaceae</taxon>
        <taxon>Thermogladius</taxon>
    </lineage>
</organism>
<dbReference type="GO" id="GO:0008270">
    <property type="term" value="F:zinc ion binding"/>
    <property type="evidence" value="ECO:0007669"/>
    <property type="project" value="UniProtKB-KW"/>
</dbReference>
<evidence type="ECO:0000256" key="8">
    <source>
        <dbReference type="RuleBase" id="RU003474"/>
    </source>
</evidence>
<evidence type="ECO:0000256" key="7">
    <source>
        <dbReference type="PIRSR" id="PIRSR005586-2"/>
    </source>
</evidence>
<name>A0A7J3XYL8_9CREN</name>
<reference evidence="10" key="1">
    <citation type="journal article" date="2020" name="mSystems">
        <title>Genome- and Community-Level Interaction Insights into Carbon Utilization and Element Cycling Functions of Hydrothermarchaeota in Hydrothermal Sediment.</title>
        <authorList>
            <person name="Zhou Z."/>
            <person name="Liu Y."/>
            <person name="Xu W."/>
            <person name="Pan J."/>
            <person name="Luo Z.H."/>
            <person name="Li M."/>
        </authorList>
    </citation>
    <scope>NUCLEOTIDE SEQUENCE [LARGE SCALE GENOMIC DNA]</scope>
    <source>
        <strain evidence="10">SpSt-110</strain>
    </source>
</reference>
<sequence>MPRFCPRCGGLMKPVNEGGVYYLVCTRCGYKVKATEEDLRGYGIRVKIGHSEKEKTLVLKEGDEANLPITREVTCPKCGYHEAYYWVVQTRAADEPPTRFYKCRRCGHVWREYE</sequence>
<keyword evidence="1 6" id="KW-0479">Metal-binding</keyword>
<evidence type="ECO:0000256" key="6">
    <source>
        <dbReference type="PIRSR" id="PIRSR005586-1"/>
    </source>
</evidence>
<keyword evidence="3 6" id="KW-0862">Zinc</keyword>
<dbReference type="GO" id="GO:0006355">
    <property type="term" value="P:regulation of DNA-templated transcription"/>
    <property type="evidence" value="ECO:0007669"/>
    <property type="project" value="InterPro"/>
</dbReference>
<feature type="binding site" evidence="6">
    <location>
        <position position="78"/>
    </location>
    <ligand>
        <name>Zn(2+)</name>
        <dbReference type="ChEBI" id="CHEBI:29105"/>
        <label>2</label>
    </ligand>
</feature>
<dbReference type="PIRSF" id="PIRSF005586">
    <property type="entry name" value="RNApol_RpoM"/>
    <property type="match status" value="1"/>
</dbReference>
<dbReference type="GO" id="GO:0003676">
    <property type="term" value="F:nucleic acid binding"/>
    <property type="evidence" value="ECO:0007669"/>
    <property type="project" value="InterPro"/>
</dbReference>
<keyword evidence="2 7" id="KW-0863">Zinc-finger</keyword>
<evidence type="ECO:0000256" key="3">
    <source>
        <dbReference type="ARBA" id="ARBA00022833"/>
    </source>
</evidence>
<dbReference type="EMBL" id="DRYK01000042">
    <property type="protein sequence ID" value="HHP67777.1"/>
    <property type="molecule type" value="Genomic_DNA"/>
</dbReference>
<dbReference type="Pfam" id="PF01096">
    <property type="entry name" value="Zn_ribbon_TFIIS"/>
    <property type="match status" value="1"/>
</dbReference>
<feature type="binding site" evidence="6">
    <location>
        <position position="25"/>
    </location>
    <ligand>
        <name>Zn(2+)</name>
        <dbReference type="ChEBI" id="CHEBI:29105"/>
        <label>1</label>
    </ligand>
</feature>
<dbReference type="PANTHER" id="PTHR11239:SF12">
    <property type="entry name" value="DNA-DIRECTED RNA POLYMERASE III SUBUNIT RPC10"/>
    <property type="match status" value="1"/>
</dbReference>
<protein>
    <submittedName>
        <fullName evidence="10">Transcription factor S</fullName>
    </submittedName>
</protein>
<feature type="binding site" evidence="6">
    <location>
        <position position="103"/>
    </location>
    <ligand>
        <name>Zn(2+)</name>
        <dbReference type="ChEBI" id="CHEBI:29105"/>
        <label>2</label>
    </ligand>
</feature>
<keyword evidence="5 8" id="KW-0804">Transcription</keyword>